<feature type="signal peptide" evidence="2">
    <location>
        <begin position="1"/>
        <end position="20"/>
    </location>
</feature>
<evidence type="ECO:0000313" key="4">
    <source>
        <dbReference type="Proteomes" id="UP000613580"/>
    </source>
</evidence>
<gene>
    <name evidence="3" type="ORF">HMN09_01186800</name>
</gene>
<dbReference type="PANTHER" id="PTHR34883:SF15">
    <property type="entry name" value="EXTRACELLULAR SERINE-RICH PROTEIN"/>
    <property type="match status" value="1"/>
</dbReference>
<dbReference type="AlphaFoldDB" id="A0A8H6S864"/>
<dbReference type="Proteomes" id="UP000613580">
    <property type="component" value="Unassembled WGS sequence"/>
</dbReference>
<dbReference type="CDD" id="cd00920">
    <property type="entry name" value="Cupredoxin"/>
    <property type="match status" value="1"/>
</dbReference>
<dbReference type="PANTHER" id="PTHR34883">
    <property type="entry name" value="SERINE-RICH PROTEIN, PUTATIVE-RELATED-RELATED"/>
    <property type="match status" value="1"/>
</dbReference>
<evidence type="ECO:0000313" key="3">
    <source>
        <dbReference type="EMBL" id="KAF7293906.1"/>
    </source>
</evidence>
<sequence length="253" mass="24922">MPSLKNIAFAALGPISAVLAQNQTMQVQVGAEQNTPGGIFQFIPNTLTASNGSVITFVFSGIPGNHSVTQSTPAAPCTAFEGGFDSGWVEILANSSSPLPTWELTITDDSKPLWFFCKQHIPAPHCNAGMVGGINLDKGTLSLSAFANTAKTAVLDAHEGGLVGLGASASAAPDIEGGATLFMTASATAGPQTAASAAGGSSAGSAASAAGSGTGTGSASTTTTTTSGETPSRAVGIGAMVLGTLMMALSGWL</sequence>
<dbReference type="Gene3D" id="2.60.40.420">
    <property type="entry name" value="Cupredoxins - blue copper proteins"/>
    <property type="match status" value="1"/>
</dbReference>
<feature type="region of interest" description="Disordered" evidence="1">
    <location>
        <begin position="193"/>
        <end position="232"/>
    </location>
</feature>
<dbReference type="OrthoDB" id="2331100at2759"/>
<keyword evidence="2" id="KW-0732">Signal</keyword>
<dbReference type="InterPro" id="IPR008972">
    <property type="entry name" value="Cupredoxin"/>
</dbReference>
<protein>
    <recommendedName>
        <fullName evidence="5">Cupredoxin</fullName>
    </recommendedName>
</protein>
<proteinExistence type="predicted"/>
<reference evidence="3" key="1">
    <citation type="submission" date="2020-05" db="EMBL/GenBank/DDBJ databases">
        <title>Mycena genomes resolve the evolution of fungal bioluminescence.</title>
        <authorList>
            <person name="Tsai I.J."/>
        </authorList>
    </citation>
    <scope>NUCLEOTIDE SEQUENCE</scope>
    <source>
        <strain evidence="3">110903Hualien_Pintung</strain>
    </source>
</reference>
<feature type="compositionally biased region" description="Low complexity" evidence="1">
    <location>
        <begin position="193"/>
        <end position="228"/>
    </location>
</feature>
<name>A0A8H6S864_MYCCL</name>
<evidence type="ECO:0008006" key="5">
    <source>
        <dbReference type="Google" id="ProtNLM"/>
    </source>
</evidence>
<feature type="chain" id="PRO_5034626525" description="Cupredoxin" evidence="2">
    <location>
        <begin position="21"/>
        <end position="253"/>
    </location>
</feature>
<evidence type="ECO:0000256" key="2">
    <source>
        <dbReference type="SAM" id="SignalP"/>
    </source>
</evidence>
<dbReference type="InterPro" id="IPR052953">
    <property type="entry name" value="Ser-rich/MCO-related"/>
</dbReference>
<evidence type="ECO:0000256" key="1">
    <source>
        <dbReference type="SAM" id="MobiDB-lite"/>
    </source>
</evidence>
<organism evidence="3 4">
    <name type="scientific">Mycena chlorophos</name>
    <name type="common">Agaric fungus</name>
    <name type="synonym">Agaricus chlorophos</name>
    <dbReference type="NCBI Taxonomy" id="658473"/>
    <lineage>
        <taxon>Eukaryota</taxon>
        <taxon>Fungi</taxon>
        <taxon>Dikarya</taxon>
        <taxon>Basidiomycota</taxon>
        <taxon>Agaricomycotina</taxon>
        <taxon>Agaricomycetes</taxon>
        <taxon>Agaricomycetidae</taxon>
        <taxon>Agaricales</taxon>
        <taxon>Marasmiineae</taxon>
        <taxon>Mycenaceae</taxon>
        <taxon>Mycena</taxon>
    </lineage>
</organism>
<accession>A0A8H6S864</accession>
<dbReference type="EMBL" id="JACAZE010000020">
    <property type="protein sequence ID" value="KAF7293906.1"/>
    <property type="molecule type" value="Genomic_DNA"/>
</dbReference>
<keyword evidence="4" id="KW-1185">Reference proteome</keyword>
<dbReference type="SUPFAM" id="SSF49503">
    <property type="entry name" value="Cupredoxins"/>
    <property type="match status" value="1"/>
</dbReference>
<comment type="caution">
    <text evidence="3">The sequence shown here is derived from an EMBL/GenBank/DDBJ whole genome shotgun (WGS) entry which is preliminary data.</text>
</comment>